<dbReference type="Pfam" id="PF00379">
    <property type="entry name" value="Chitin_bind_4"/>
    <property type="match status" value="1"/>
</dbReference>
<protein>
    <submittedName>
        <fullName evidence="2">Uncharacterized protein</fullName>
    </submittedName>
</protein>
<dbReference type="PANTHER" id="PTHR12236:SF79">
    <property type="entry name" value="CUTICULAR PROTEIN 50CB-RELATED"/>
    <property type="match status" value="1"/>
</dbReference>
<name>A0A7R8WIW5_9CRUS</name>
<sequence length="201" mass="23405">MWRNFLGPTPLESTPKLIPKIKARDKSVSSFWCRWYKSLQQLPTLVVSCAVVLTVASAEKISSQRIVFGGGESRENLRYRQPEVISYRQPEVISYRQPEVISYRQPEVSYRQPDHNTRPQYQFSWNVQDDYAGIDMGHQERREDYDTQGSYRVLLPDGRIQTVTYTVSGDSGYLADVQYSGEARYDDISNRYAQPQRPRYS</sequence>
<dbReference type="InterPro" id="IPR051217">
    <property type="entry name" value="Insect_Cuticle_Struc_Prot"/>
</dbReference>
<reference evidence="2" key="1">
    <citation type="submission" date="2020-11" db="EMBL/GenBank/DDBJ databases">
        <authorList>
            <person name="Tran Van P."/>
        </authorList>
    </citation>
    <scope>NUCLEOTIDE SEQUENCE</scope>
</reference>
<dbReference type="PANTHER" id="PTHR12236">
    <property type="entry name" value="STRUCTURAL CONTITUENT OF CUTICLE"/>
    <property type="match status" value="1"/>
</dbReference>
<gene>
    <name evidence="2" type="ORF">CTOB1V02_LOCUS7653</name>
</gene>
<dbReference type="GO" id="GO:0031012">
    <property type="term" value="C:extracellular matrix"/>
    <property type="evidence" value="ECO:0007669"/>
    <property type="project" value="TreeGrafter"/>
</dbReference>
<dbReference type="AlphaFoldDB" id="A0A7R8WIW5"/>
<organism evidence="2">
    <name type="scientific">Cyprideis torosa</name>
    <dbReference type="NCBI Taxonomy" id="163714"/>
    <lineage>
        <taxon>Eukaryota</taxon>
        <taxon>Metazoa</taxon>
        <taxon>Ecdysozoa</taxon>
        <taxon>Arthropoda</taxon>
        <taxon>Crustacea</taxon>
        <taxon>Oligostraca</taxon>
        <taxon>Ostracoda</taxon>
        <taxon>Podocopa</taxon>
        <taxon>Podocopida</taxon>
        <taxon>Cytherocopina</taxon>
        <taxon>Cytheroidea</taxon>
        <taxon>Cytherideidae</taxon>
        <taxon>Cyprideis</taxon>
    </lineage>
</organism>
<dbReference type="PROSITE" id="PS51155">
    <property type="entry name" value="CHIT_BIND_RR_2"/>
    <property type="match status" value="1"/>
</dbReference>
<dbReference type="EMBL" id="OB662279">
    <property type="protein sequence ID" value="CAD7229787.1"/>
    <property type="molecule type" value="Genomic_DNA"/>
</dbReference>
<dbReference type="GO" id="GO:0005615">
    <property type="term" value="C:extracellular space"/>
    <property type="evidence" value="ECO:0007669"/>
    <property type="project" value="TreeGrafter"/>
</dbReference>
<accession>A0A7R8WIW5</accession>
<dbReference type="InterPro" id="IPR000618">
    <property type="entry name" value="Insect_cuticle"/>
</dbReference>
<keyword evidence="1" id="KW-0193">Cuticle</keyword>
<dbReference type="OrthoDB" id="6884310at2759"/>
<evidence type="ECO:0000256" key="1">
    <source>
        <dbReference type="ARBA" id="ARBA00022460"/>
    </source>
</evidence>
<dbReference type="GO" id="GO:0042302">
    <property type="term" value="F:structural constituent of cuticle"/>
    <property type="evidence" value="ECO:0007669"/>
    <property type="project" value="UniProtKB-UniRule"/>
</dbReference>
<evidence type="ECO:0000313" key="2">
    <source>
        <dbReference type="EMBL" id="CAD7229787.1"/>
    </source>
</evidence>
<proteinExistence type="predicted"/>